<dbReference type="GO" id="GO:0006260">
    <property type="term" value="P:DNA replication"/>
    <property type="evidence" value="ECO:0007669"/>
    <property type="project" value="UniProtKB-KW"/>
</dbReference>
<evidence type="ECO:0000256" key="6">
    <source>
        <dbReference type="ARBA" id="ARBA00022839"/>
    </source>
</evidence>
<dbReference type="InterPro" id="IPR004843">
    <property type="entry name" value="Calcineurin-like_PHP"/>
</dbReference>
<keyword evidence="6 7" id="KW-0269">Exonuclease</keyword>
<evidence type="ECO:0000256" key="7">
    <source>
        <dbReference type="RuleBase" id="RU363069"/>
    </source>
</evidence>
<dbReference type="InterPro" id="IPR050535">
    <property type="entry name" value="DNA_Repair-Maintenance_Comp"/>
</dbReference>
<keyword evidence="11" id="KW-1185">Reference proteome</keyword>
<evidence type="ECO:0000313" key="10">
    <source>
        <dbReference type="EMBL" id="EET62096.1"/>
    </source>
</evidence>
<comment type="function">
    <text evidence="7">SbcCD cleaves DNA hairpin structures. These structures can inhibit DNA replication and are intermediates in certain DNA recombination reactions. The complex acts as a 3'-&gt;5' double strand exonuclease that can open hairpins. It also has a 5' single-strand endonuclease activity.</text>
</comment>
<feature type="domain" description="Nuclease SbcCD subunit D C-terminal" evidence="9">
    <location>
        <begin position="272"/>
        <end position="363"/>
    </location>
</feature>
<comment type="subunit">
    <text evidence="2 7">Heterodimer of SbcC and SbcD.</text>
</comment>
<keyword evidence="7" id="KW-0233">DNA recombination</keyword>
<protein>
    <recommendedName>
        <fullName evidence="3 7">Nuclease SbcCD subunit D</fullName>
    </recommendedName>
</protein>
<dbReference type="Proteomes" id="UP000005561">
    <property type="component" value="Unassembled WGS sequence"/>
</dbReference>
<keyword evidence="7" id="KW-0255">Endonuclease</keyword>
<name>C6LAW5_9FIRM</name>
<dbReference type="InterPro" id="IPR029052">
    <property type="entry name" value="Metallo-depent_PP-like"/>
</dbReference>
<dbReference type="InterPro" id="IPR041796">
    <property type="entry name" value="Mre11_N"/>
</dbReference>
<dbReference type="STRING" id="168384.SAMN05660368_01248"/>
<evidence type="ECO:0000256" key="4">
    <source>
        <dbReference type="ARBA" id="ARBA00022722"/>
    </source>
</evidence>
<evidence type="ECO:0000259" key="9">
    <source>
        <dbReference type="Pfam" id="PF12320"/>
    </source>
</evidence>
<dbReference type="PANTHER" id="PTHR30337:SF0">
    <property type="entry name" value="NUCLEASE SBCCD SUBUNIT D"/>
    <property type="match status" value="1"/>
</dbReference>
<evidence type="ECO:0000313" key="11">
    <source>
        <dbReference type="Proteomes" id="UP000005561"/>
    </source>
</evidence>
<keyword evidence="4 7" id="KW-0540">Nuclease</keyword>
<dbReference type="Gene3D" id="3.60.21.10">
    <property type="match status" value="1"/>
</dbReference>
<proteinExistence type="inferred from homology"/>
<sequence length="387" mass="44127">MGPENTEEPEMKLLHISDLHIGRRVNEFSMLEDQRYILNEILRIAKEQKVDGILAAGDIYDKSVPPAEAVQLLDDFFTRTARAGILLYVISGNHDSAERVAFGAGLFDQGGIYISPVYHGKIEPVRQKDAYGYVNIYLIPFLKPAAVHRFFPEKKTETYQEAFAAVLEELQPDCTQRNVVVAHQFFTGAVRSESEDLSLGGLDNIDAGLLEQFDYAALGHIHRPQKLGRETIRYCGTPLKYSFSEAGDTKSVTVVELKEKGNVTVETIPLKPLRELREIRGTYEEVTLKENYEQTNVTDYMHITLTDEEDIPGAAAKLRAIYPNLMKLDYDNRRTRENRMITGAAAVQTKTPLELFEELYRLQNNQEMTEEQKQYVQRLVEEVWETV</sequence>
<dbReference type="Pfam" id="PF12320">
    <property type="entry name" value="SbcD_C"/>
    <property type="match status" value="1"/>
</dbReference>
<reference evidence="10" key="1">
    <citation type="submission" date="2009-07" db="EMBL/GenBank/DDBJ databases">
        <authorList>
            <person name="Weinstock G."/>
            <person name="Sodergren E."/>
            <person name="Clifton S."/>
            <person name="Fulton L."/>
            <person name="Fulton B."/>
            <person name="Courtney L."/>
            <person name="Fronick C."/>
            <person name="Harrison M."/>
            <person name="Strong C."/>
            <person name="Farmer C."/>
            <person name="Delahaunty K."/>
            <person name="Markovic C."/>
            <person name="Hall O."/>
            <person name="Minx P."/>
            <person name="Tomlinson C."/>
            <person name="Mitreva M."/>
            <person name="Nelson J."/>
            <person name="Hou S."/>
            <person name="Wollam A."/>
            <person name="Pepin K.H."/>
            <person name="Johnson M."/>
            <person name="Bhonagiri V."/>
            <person name="Nash W.E."/>
            <person name="Warren W."/>
            <person name="Chinwalla A."/>
            <person name="Mardis E.R."/>
            <person name="Wilson R.K."/>
        </authorList>
    </citation>
    <scope>NUCLEOTIDE SEQUENCE [LARGE SCALE GENOMIC DNA]</scope>
    <source>
        <strain evidence="10">DSM 14469</strain>
    </source>
</reference>
<dbReference type="GO" id="GO:0006310">
    <property type="term" value="P:DNA recombination"/>
    <property type="evidence" value="ECO:0007669"/>
    <property type="project" value="UniProtKB-KW"/>
</dbReference>
<dbReference type="InterPro" id="IPR004593">
    <property type="entry name" value="SbcD"/>
</dbReference>
<gene>
    <name evidence="7 10" type="primary">sbcD</name>
    <name evidence="10" type="ORF">BRYFOR_05759</name>
</gene>
<dbReference type="CDD" id="cd00840">
    <property type="entry name" value="MPP_Mre11_N"/>
    <property type="match status" value="1"/>
</dbReference>
<comment type="similarity">
    <text evidence="1 7">Belongs to the SbcD family.</text>
</comment>
<feature type="domain" description="Calcineurin-like phosphoesterase" evidence="8">
    <location>
        <begin position="11"/>
        <end position="224"/>
    </location>
</feature>
<evidence type="ECO:0000256" key="2">
    <source>
        <dbReference type="ARBA" id="ARBA00011322"/>
    </source>
</evidence>
<dbReference type="EMBL" id="ACCL02000003">
    <property type="protein sequence ID" value="EET62096.1"/>
    <property type="molecule type" value="Genomic_DNA"/>
</dbReference>
<evidence type="ECO:0000256" key="1">
    <source>
        <dbReference type="ARBA" id="ARBA00010555"/>
    </source>
</evidence>
<dbReference type="GO" id="GO:0004519">
    <property type="term" value="F:endonuclease activity"/>
    <property type="evidence" value="ECO:0007669"/>
    <property type="project" value="UniProtKB-KW"/>
</dbReference>
<dbReference type="NCBIfam" id="TIGR00619">
    <property type="entry name" value="sbcd"/>
    <property type="match status" value="1"/>
</dbReference>
<evidence type="ECO:0000256" key="5">
    <source>
        <dbReference type="ARBA" id="ARBA00022801"/>
    </source>
</evidence>
<dbReference type="InterPro" id="IPR026843">
    <property type="entry name" value="SbcD_C"/>
</dbReference>
<accession>C6LAW5</accession>
<dbReference type="PANTHER" id="PTHR30337">
    <property type="entry name" value="COMPONENT OF ATP-DEPENDENT DSDNA EXONUCLEASE"/>
    <property type="match status" value="1"/>
</dbReference>
<dbReference type="SUPFAM" id="SSF56300">
    <property type="entry name" value="Metallo-dependent phosphatases"/>
    <property type="match status" value="1"/>
</dbReference>
<evidence type="ECO:0000259" key="8">
    <source>
        <dbReference type="Pfam" id="PF00149"/>
    </source>
</evidence>
<keyword evidence="7" id="KW-0235">DNA replication</keyword>
<keyword evidence="5 7" id="KW-0378">Hydrolase</keyword>
<evidence type="ECO:0000256" key="3">
    <source>
        <dbReference type="ARBA" id="ARBA00013365"/>
    </source>
</evidence>
<dbReference type="eggNOG" id="COG0420">
    <property type="taxonomic scope" value="Bacteria"/>
</dbReference>
<organism evidence="10 11">
    <name type="scientific">Marvinbryantia formatexigens DSM 14469</name>
    <dbReference type="NCBI Taxonomy" id="478749"/>
    <lineage>
        <taxon>Bacteria</taxon>
        <taxon>Bacillati</taxon>
        <taxon>Bacillota</taxon>
        <taxon>Clostridia</taxon>
        <taxon>Lachnospirales</taxon>
        <taxon>Lachnospiraceae</taxon>
        <taxon>Marvinbryantia</taxon>
    </lineage>
</organism>
<dbReference type="GO" id="GO:0008408">
    <property type="term" value="F:3'-5' exonuclease activity"/>
    <property type="evidence" value="ECO:0007669"/>
    <property type="project" value="InterPro"/>
</dbReference>
<dbReference type="Pfam" id="PF00149">
    <property type="entry name" value="Metallophos"/>
    <property type="match status" value="1"/>
</dbReference>
<dbReference type="AlphaFoldDB" id="C6LAW5"/>
<comment type="caution">
    <text evidence="10">The sequence shown here is derived from an EMBL/GenBank/DDBJ whole genome shotgun (WGS) entry which is preliminary data.</text>
</comment>